<evidence type="ECO:0000313" key="2">
    <source>
        <dbReference type="Proteomes" id="UP000676336"/>
    </source>
</evidence>
<proteinExistence type="predicted"/>
<protein>
    <submittedName>
        <fullName evidence="1">Uncharacterized protein</fullName>
    </submittedName>
</protein>
<dbReference type="GO" id="GO:0006357">
    <property type="term" value="P:regulation of transcription by RNA polymerase II"/>
    <property type="evidence" value="ECO:0007669"/>
    <property type="project" value="TreeGrafter"/>
</dbReference>
<dbReference type="InterPro" id="IPR052717">
    <property type="entry name" value="Vacuolar_transposase_reg"/>
</dbReference>
<gene>
    <name evidence="1" type="ORF">SMN809_LOCUS10344</name>
</gene>
<dbReference type="Proteomes" id="UP000676336">
    <property type="component" value="Unassembled WGS sequence"/>
</dbReference>
<dbReference type="SUPFAM" id="SSF53098">
    <property type="entry name" value="Ribonuclease H-like"/>
    <property type="match status" value="1"/>
</dbReference>
<comment type="caution">
    <text evidence="1">The sequence shown here is derived from an EMBL/GenBank/DDBJ whole genome shotgun (WGS) entry which is preliminary data.</text>
</comment>
<organism evidence="1 2">
    <name type="scientific">Rotaria magnacalcarata</name>
    <dbReference type="NCBI Taxonomy" id="392030"/>
    <lineage>
        <taxon>Eukaryota</taxon>
        <taxon>Metazoa</taxon>
        <taxon>Spiralia</taxon>
        <taxon>Gnathifera</taxon>
        <taxon>Rotifera</taxon>
        <taxon>Eurotatoria</taxon>
        <taxon>Bdelloidea</taxon>
        <taxon>Philodinida</taxon>
        <taxon>Philodinidae</taxon>
        <taxon>Rotaria</taxon>
    </lineage>
</organism>
<sequence>IKGKVYRIIADNASSMIKAYKFGLSVTDVDYTIQDDNKQQQQQQQQDDYDGLSEWLLVDWCENNNDLFDKGDDPAKRLSCFAHSLQLTIRDGLKYTPYLSKSLSKCIKLARRSHKSTKVADILDDIGKTINKSNMTRWSSEYLLIKPIIGLGKKSIDEITDVIDDNGLKFSNDDFVILQEAVQILEPFAEITSRIQSESVVTASLVVPSVVHIIDHLKNIKSNISFLKKMCLQLEQATNE</sequence>
<reference evidence="1" key="1">
    <citation type="submission" date="2021-02" db="EMBL/GenBank/DDBJ databases">
        <authorList>
            <person name="Nowell W R."/>
        </authorList>
    </citation>
    <scope>NUCLEOTIDE SEQUENCE</scope>
</reference>
<evidence type="ECO:0000313" key="1">
    <source>
        <dbReference type="EMBL" id="CAF3971383.1"/>
    </source>
</evidence>
<dbReference type="PANTHER" id="PTHR46169">
    <property type="entry name" value="DNA REPLICATION-RELATED ELEMENT FACTOR, ISOFORM A"/>
    <property type="match status" value="1"/>
</dbReference>
<dbReference type="AlphaFoldDB" id="A0A8S2MRA5"/>
<name>A0A8S2MRA5_9BILA</name>
<accession>A0A8S2MRA5</accession>
<dbReference type="PANTHER" id="PTHR46169:SF29">
    <property type="entry name" value="DNA REPLICATION-RELATED ELEMENT FACTOR, ISOFORM A"/>
    <property type="match status" value="1"/>
</dbReference>
<dbReference type="EMBL" id="CAJOBI010003510">
    <property type="protein sequence ID" value="CAF3971383.1"/>
    <property type="molecule type" value="Genomic_DNA"/>
</dbReference>
<feature type="non-terminal residue" evidence="1">
    <location>
        <position position="1"/>
    </location>
</feature>
<dbReference type="GO" id="GO:0005634">
    <property type="term" value="C:nucleus"/>
    <property type="evidence" value="ECO:0007669"/>
    <property type="project" value="TreeGrafter"/>
</dbReference>
<dbReference type="InterPro" id="IPR012337">
    <property type="entry name" value="RNaseH-like_sf"/>
</dbReference>